<name>A0A6C0LKI0_9ZZZZ</name>
<reference evidence="1" key="1">
    <citation type="journal article" date="2020" name="Nature">
        <title>Giant virus diversity and host interactions through global metagenomics.</title>
        <authorList>
            <person name="Schulz F."/>
            <person name="Roux S."/>
            <person name="Paez-Espino D."/>
            <person name="Jungbluth S."/>
            <person name="Walsh D.A."/>
            <person name="Denef V.J."/>
            <person name="McMahon K.D."/>
            <person name="Konstantinidis K.T."/>
            <person name="Eloe-Fadrosh E.A."/>
            <person name="Kyrpides N.C."/>
            <person name="Woyke T."/>
        </authorList>
    </citation>
    <scope>NUCLEOTIDE SEQUENCE</scope>
    <source>
        <strain evidence="1">GVMAG-M-3300027892-73</strain>
    </source>
</reference>
<dbReference type="EMBL" id="MN740523">
    <property type="protein sequence ID" value="QHU31063.1"/>
    <property type="molecule type" value="Genomic_DNA"/>
</dbReference>
<organism evidence="1">
    <name type="scientific">viral metagenome</name>
    <dbReference type="NCBI Taxonomy" id="1070528"/>
    <lineage>
        <taxon>unclassified sequences</taxon>
        <taxon>metagenomes</taxon>
        <taxon>organismal metagenomes</taxon>
    </lineage>
</organism>
<evidence type="ECO:0000313" key="1">
    <source>
        <dbReference type="EMBL" id="QHU31063.1"/>
    </source>
</evidence>
<dbReference type="AlphaFoldDB" id="A0A6C0LKI0"/>
<sequence>MSSTKTISWEGYFNEFLLTTSKHDIVNNIREYLSKENSVLVSGFNPREDYYWAKGTLANGVDYHIKIVLRKFKDNCHLWLEDIKSSKMSAREFCYTCAHFKSIFTNTNRDVLDSAFVNRLVSSKV</sequence>
<proteinExistence type="predicted"/>
<accession>A0A6C0LKI0</accession>
<protein>
    <submittedName>
        <fullName evidence="1">Uncharacterized protein</fullName>
    </submittedName>
</protein>